<evidence type="ECO:0000256" key="4">
    <source>
        <dbReference type="ARBA" id="ARBA00022840"/>
    </source>
</evidence>
<dbReference type="InterPro" id="IPR007373">
    <property type="entry name" value="Thiamin_PyroPKinase_B1-bd"/>
</dbReference>
<dbReference type="SUPFAM" id="SSF63862">
    <property type="entry name" value="Thiamin pyrophosphokinase, substrate-binding domain"/>
    <property type="match status" value="1"/>
</dbReference>
<gene>
    <name evidence="7" type="ORF">DYH56_02725</name>
</gene>
<dbReference type="Pfam" id="PF04263">
    <property type="entry name" value="TPK_catalytic"/>
    <property type="match status" value="1"/>
</dbReference>
<evidence type="ECO:0000313" key="8">
    <source>
        <dbReference type="Proteomes" id="UP000263486"/>
    </source>
</evidence>
<evidence type="ECO:0000256" key="1">
    <source>
        <dbReference type="ARBA" id="ARBA00022679"/>
    </source>
</evidence>
<dbReference type="EMBL" id="QUAJ01000003">
    <property type="protein sequence ID" value="REI42696.1"/>
    <property type="molecule type" value="Genomic_DNA"/>
</dbReference>
<dbReference type="InterPro" id="IPR006282">
    <property type="entry name" value="Thi_PPkinase"/>
</dbReference>
<dbReference type="InterPro" id="IPR007371">
    <property type="entry name" value="TPK_catalytic"/>
</dbReference>
<name>A0ABX9KJS2_9FUSO</name>
<reference evidence="7 8" key="1">
    <citation type="submission" date="2018-08" db="EMBL/GenBank/DDBJ databases">
        <title>Draft genome sequence of Psychrilyobacter sp. strain SD5 isolated from Black Sea water.</title>
        <authorList>
            <person name="Yadav S."/>
            <person name="Villanueva L."/>
            <person name="Damste J.S.S."/>
        </authorList>
    </citation>
    <scope>NUCLEOTIDE SEQUENCE [LARGE SCALE GENOMIC DNA]</scope>
    <source>
        <strain evidence="7 8">SD5</strain>
    </source>
</reference>
<proteinExistence type="predicted"/>
<sequence>MWQKIKRSKSVKKKAIIFLSGRVNLKADYYKNIKYSEYDIYCADGGANHAYNLGVIPKLILGDLDSITEEARSHYKNLGVKFEKFPGSKNFTDGELILDKVTVKYKNVIILGGSGGRTDHFLTNLNLLEKYQNITYEDENEVIFWVKKDMEICGQRGKTISFIPLTPIDSLTLEGFIYPLDRADIPRSSSLCMSNIIDKENVRIKYDNGSVIGIIQK</sequence>
<evidence type="ECO:0000256" key="2">
    <source>
        <dbReference type="ARBA" id="ARBA00022741"/>
    </source>
</evidence>
<dbReference type="Gene3D" id="3.40.50.10240">
    <property type="entry name" value="Thiamin pyrophosphokinase, catalytic domain"/>
    <property type="match status" value="1"/>
</dbReference>
<protein>
    <recommendedName>
        <fullName evidence="5">Thiamine diphosphokinase</fullName>
        <ecNumber evidence="5">2.7.6.2</ecNumber>
    </recommendedName>
</protein>
<keyword evidence="4" id="KW-0067">ATP-binding</keyword>
<dbReference type="Proteomes" id="UP000263486">
    <property type="component" value="Unassembled WGS sequence"/>
</dbReference>
<accession>A0ABX9KJS2</accession>
<keyword evidence="8" id="KW-1185">Reference proteome</keyword>
<dbReference type="EC" id="2.7.6.2" evidence="5"/>
<keyword evidence="1 7" id="KW-0808">Transferase</keyword>
<feature type="domain" description="Thiamin pyrophosphokinase thiamin-binding" evidence="6">
    <location>
        <begin position="154"/>
        <end position="212"/>
    </location>
</feature>
<dbReference type="InterPro" id="IPR036759">
    <property type="entry name" value="TPK_catalytic_sf"/>
</dbReference>
<evidence type="ECO:0000259" key="6">
    <source>
        <dbReference type="SMART" id="SM00983"/>
    </source>
</evidence>
<evidence type="ECO:0000313" key="7">
    <source>
        <dbReference type="EMBL" id="REI42696.1"/>
    </source>
</evidence>
<evidence type="ECO:0000256" key="5">
    <source>
        <dbReference type="NCBIfam" id="TIGR01378"/>
    </source>
</evidence>
<dbReference type="NCBIfam" id="TIGR01378">
    <property type="entry name" value="thi_PPkinase"/>
    <property type="match status" value="1"/>
</dbReference>
<organism evidence="7 8">
    <name type="scientific">Psychrilyobacter piezotolerans</name>
    <dbReference type="NCBI Taxonomy" id="2293438"/>
    <lineage>
        <taxon>Bacteria</taxon>
        <taxon>Fusobacteriati</taxon>
        <taxon>Fusobacteriota</taxon>
        <taxon>Fusobacteriia</taxon>
        <taxon>Fusobacteriales</taxon>
        <taxon>Fusobacteriaceae</taxon>
        <taxon>Psychrilyobacter</taxon>
    </lineage>
</organism>
<dbReference type="InterPro" id="IPR036371">
    <property type="entry name" value="TPK_B1-bd_sf"/>
</dbReference>
<dbReference type="SMART" id="SM00983">
    <property type="entry name" value="TPK_B1_binding"/>
    <property type="match status" value="1"/>
</dbReference>
<comment type="caution">
    <text evidence="7">The sequence shown here is derived from an EMBL/GenBank/DDBJ whole genome shotgun (WGS) entry which is preliminary data.</text>
</comment>
<keyword evidence="2" id="KW-0547">Nucleotide-binding</keyword>
<dbReference type="GO" id="GO:0004788">
    <property type="term" value="F:thiamine diphosphokinase activity"/>
    <property type="evidence" value="ECO:0007669"/>
    <property type="project" value="UniProtKB-EC"/>
</dbReference>
<keyword evidence="3" id="KW-0418">Kinase</keyword>
<dbReference type="Pfam" id="PF04265">
    <property type="entry name" value="TPK_B1_binding"/>
    <property type="match status" value="1"/>
</dbReference>
<dbReference type="PANTHER" id="PTHR41299">
    <property type="entry name" value="THIAMINE PYROPHOSPHOKINASE"/>
    <property type="match status" value="1"/>
</dbReference>
<dbReference type="InterPro" id="IPR053149">
    <property type="entry name" value="TPK"/>
</dbReference>
<dbReference type="CDD" id="cd07995">
    <property type="entry name" value="TPK"/>
    <property type="match status" value="1"/>
</dbReference>
<evidence type="ECO:0000256" key="3">
    <source>
        <dbReference type="ARBA" id="ARBA00022777"/>
    </source>
</evidence>
<dbReference type="PANTHER" id="PTHR41299:SF1">
    <property type="entry name" value="THIAMINE PYROPHOSPHOKINASE"/>
    <property type="match status" value="1"/>
</dbReference>
<dbReference type="SUPFAM" id="SSF63999">
    <property type="entry name" value="Thiamin pyrophosphokinase, catalytic domain"/>
    <property type="match status" value="1"/>
</dbReference>